<dbReference type="Gene3D" id="3.40.50.300">
    <property type="entry name" value="P-loop containing nucleotide triphosphate hydrolases"/>
    <property type="match status" value="1"/>
</dbReference>
<keyword evidence="1" id="KW-0677">Repeat</keyword>
<dbReference type="SUPFAM" id="SSF52540">
    <property type="entry name" value="P-loop containing nucleoside triphosphate hydrolases"/>
    <property type="match status" value="1"/>
</dbReference>
<evidence type="ECO:0000256" key="1">
    <source>
        <dbReference type="ARBA" id="ARBA00022737"/>
    </source>
</evidence>
<keyword evidence="4" id="KW-1185">Reference proteome</keyword>
<dbReference type="SUPFAM" id="SSF53474">
    <property type="entry name" value="alpha/beta-Hydrolases"/>
    <property type="match status" value="1"/>
</dbReference>
<organism evidence="3 4">
    <name type="scientific">Phialemonium atrogriseum</name>
    <dbReference type="NCBI Taxonomy" id="1093897"/>
    <lineage>
        <taxon>Eukaryota</taxon>
        <taxon>Fungi</taxon>
        <taxon>Dikarya</taxon>
        <taxon>Ascomycota</taxon>
        <taxon>Pezizomycotina</taxon>
        <taxon>Sordariomycetes</taxon>
        <taxon>Sordariomycetidae</taxon>
        <taxon>Cephalothecales</taxon>
        <taxon>Cephalothecaceae</taxon>
        <taxon>Phialemonium</taxon>
    </lineage>
</organism>
<sequence length="1121" mass="126931">MKELWTRAVSKRKQKAKVCDDLEESPKPLARDGVGPLVLRDDCEGSGSGADLVFVHGLRGSRLHTWSTDKICWPRDLLKDDVKNARVITWGYDSSVVKVFQFASEESIFGHAETLLADLARCRAGITRPIVFICHSLGGLVVKEALIKSATYSSYGRHPGLGEIYASTNGVIFLGTPHRGSAKEPLAQVVANVARFSFRQPNTQLLQTLAPDSHILENQRDQFTTISANLSTVCIREELPTAIGLIVPEASASYDGFNVRRDAIHANHMDMARYDSRGDQGYERTLSHIIELCSIQQSRTEKEMEKNEERKEEILQALSFLTMDDREQDIHDALDENCSWILGRQPTTQSAHAESSQFLEWVKSDETVFWISGKAGCGKSTLMKFIYHNQETAASLSQWAAGKDLVSAAYFLSDGGDKLQKSREGLLRSLLYQLLKANRHLIPAVFKSLFVSASPIPISFTTWSKLSTAFKSTLDQLGDTKVCIFIDGLDEYRMIDRMEEYAEKDLHLQYDGPSEDDGWGYSVRLQDGHREIAMFLRGLSARPNVKVCISSRELVIFEQLFRKFSRVRVHQHTAGAIQQYCERRLEEEAPDLANRSEFVTSITEKSLGVFLWVRLVVDMLVRGKADGNSREELWKTLRSLPPRLGGRDGLYVRMLQTINREYLPESKRLFHLVLEWEAYGYGPRHLDIISLFLAEEDFVRLGRKQEVLAKDDAFLPRSWEDFQPRWMELQSRLKSRCAGLIEGTKEVRFMHQTANEFMSRPNVWETFFHEPRDVLNGPSASLAFLSAIIRRLKCCQEATLKAPVPCHGSAPSVRDSNMSAKDLDMLAKDSDVSAEDSDTPAEGWVDTFGDILQVSGPCCPLLETALDWASNLESSDEHINRYIDLLDELDVTAEHLTRSWKEQFPQFADRSWLELFTKPWSGHLELCTQPRTFLEYSIPRRLTRYAESKIRGSNIPRPQLQSLLIQASRPMQTSWRGPSSIIMVRVNLTIIKLLFEAGADPNYQEQGPSESAVPEEGLTTWVKLLQTWVRPQAEQFEDDFPSAVKLFLQYNADRTVRWYTWREGMSKQVVTPESAIKHILSSGGQDKALREIMELLGETDQDLTAGQATAAGILAEHNKAE</sequence>
<evidence type="ECO:0000313" key="4">
    <source>
        <dbReference type="Proteomes" id="UP001244011"/>
    </source>
</evidence>
<dbReference type="EMBL" id="MU839024">
    <property type="protein sequence ID" value="KAK1763818.1"/>
    <property type="molecule type" value="Genomic_DNA"/>
</dbReference>
<dbReference type="AlphaFoldDB" id="A0AAJ0BUW9"/>
<dbReference type="RefSeq" id="XP_060280031.1">
    <property type="nucleotide sequence ID" value="XM_060422674.1"/>
</dbReference>
<dbReference type="PANTHER" id="PTHR10039:SF5">
    <property type="entry name" value="NACHT DOMAIN-CONTAINING PROTEIN"/>
    <property type="match status" value="1"/>
</dbReference>
<dbReference type="InterPro" id="IPR027417">
    <property type="entry name" value="P-loop_NTPase"/>
</dbReference>
<feature type="domain" description="Nephrocystin 3-like N-terminal" evidence="2">
    <location>
        <begin position="353"/>
        <end position="496"/>
    </location>
</feature>
<evidence type="ECO:0000259" key="2">
    <source>
        <dbReference type="Pfam" id="PF24883"/>
    </source>
</evidence>
<dbReference type="PANTHER" id="PTHR10039">
    <property type="entry name" value="AMELOGENIN"/>
    <property type="match status" value="1"/>
</dbReference>
<evidence type="ECO:0000313" key="3">
    <source>
        <dbReference type="EMBL" id="KAK1763818.1"/>
    </source>
</evidence>
<dbReference type="Proteomes" id="UP001244011">
    <property type="component" value="Unassembled WGS sequence"/>
</dbReference>
<gene>
    <name evidence="3" type="ORF">QBC33DRAFT_212050</name>
</gene>
<dbReference type="GeneID" id="85305861"/>
<protein>
    <recommendedName>
        <fullName evidence="2">Nephrocystin 3-like N-terminal domain-containing protein</fullName>
    </recommendedName>
</protein>
<dbReference type="Pfam" id="PF24883">
    <property type="entry name" value="NPHP3_N"/>
    <property type="match status" value="1"/>
</dbReference>
<reference evidence="3" key="1">
    <citation type="submission" date="2023-06" db="EMBL/GenBank/DDBJ databases">
        <title>Genome-scale phylogeny and comparative genomics of the fungal order Sordariales.</title>
        <authorList>
            <consortium name="Lawrence Berkeley National Laboratory"/>
            <person name="Hensen N."/>
            <person name="Bonometti L."/>
            <person name="Westerberg I."/>
            <person name="Brannstrom I.O."/>
            <person name="Guillou S."/>
            <person name="Cros-Aarteil S."/>
            <person name="Calhoun S."/>
            <person name="Haridas S."/>
            <person name="Kuo A."/>
            <person name="Mondo S."/>
            <person name="Pangilinan J."/>
            <person name="Riley R."/>
            <person name="Labutti K."/>
            <person name="Andreopoulos B."/>
            <person name="Lipzen A."/>
            <person name="Chen C."/>
            <person name="Yanf M."/>
            <person name="Daum C."/>
            <person name="Ng V."/>
            <person name="Clum A."/>
            <person name="Steindorff A."/>
            <person name="Ohm R."/>
            <person name="Martin F."/>
            <person name="Silar P."/>
            <person name="Natvig D."/>
            <person name="Lalanne C."/>
            <person name="Gautier V."/>
            <person name="Ament-Velasquez S.L."/>
            <person name="Kruys A."/>
            <person name="Hutchinson M.I."/>
            <person name="Powell A.J."/>
            <person name="Barry K."/>
            <person name="Miller A.N."/>
            <person name="Grigoriev I.V."/>
            <person name="Debuchy R."/>
            <person name="Gladieux P."/>
            <person name="Thoren M.H."/>
            <person name="Johannesson H."/>
        </authorList>
    </citation>
    <scope>NUCLEOTIDE SEQUENCE</scope>
    <source>
        <strain evidence="3">8032-3</strain>
    </source>
</reference>
<dbReference type="InterPro" id="IPR029058">
    <property type="entry name" value="AB_hydrolase_fold"/>
</dbReference>
<comment type="caution">
    <text evidence="3">The sequence shown here is derived from an EMBL/GenBank/DDBJ whole genome shotgun (WGS) entry which is preliminary data.</text>
</comment>
<proteinExistence type="predicted"/>
<accession>A0AAJ0BUW9</accession>
<dbReference type="Gene3D" id="3.40.50.1820">
    <property type="entry name" value="alpha/beta hydrolase"/>
    <property type="match status" value="1"/>
</dbReference>
<name>A0AAJ0BUW9_9PEZI</name>
<dbReference type="InterPro" id="IPR056884">
    <property type="entry name" value="NPHP3-like_N"/>
</dbReference>